<accession>A0A0J8H0B5</accession>
<dbReference type="EMBL" id="LAZL01000002">
    <property type="protein sequence ID" value="KMT66919.1"/>
    <property type="molecule type" value="Genomic_DNA"/>
</dbReference>
<comment type="caution">
    <text evidence="1">The sequence shown here is derived from an EMBL/GenBank/DDBJ whole genome shotgun (WGS) entry which is preliminary data.</text>
</comment>
<dbReference type="OrthoDB" id="7187515at2"/>
<name>A0A0J8H0B5_9ALTE</name>
<dbReference type="AlphaFoldDB" id="A0A0J8H0B5"/>
<evidence type="ECO:0000313" key="1">
    <source>
        <dbReference type="EMBL" id="KMT66919.1"/>
    </source>
</evidence>
<evidence type="ECO:0000313" key="2">
    <source>
        <dbReference type="Proteomes" id="UP000037600"/>
    </source>
</evidence>
<reference evidence="1 2" key="1">
    <citation type="submission" date="2015-04" db="EMBL/GenBank/DDBJ databases">
        <title>Draft Genome Sequence of the Novel Agar-Digesting Marine Bacterium Q1.</title>
        <authorList>
            <person name="Li Y."/>
            <person name="Li D."/>
            <person name="Chen G."/>
            <person name="Du Z."/>
        </authorList>
    </citation>
    <scope>NUCLEOTIDE SEQUENCE [LARGE SCALE GENOMIC DNA]</scope>
    <source>
        <strain evidence="1 2">Q1</strain>
    </source>
</reference>
<gene>
    <name evidence="1" type="ORF">XM47_02115</name>
</gene>
<proteinExistence type="predicted"/>
<sequence>MKTYDDEEHPIMSQLKSWFKQKSVDELSDIILNYIGESADEQSRWQLAMLNDQGGLSGGEIKKMITKALPKKQAWSYAEVRAYFHHSENMFVDIFMAIEQLPIDKQWQLTLHALVRLNTVLEQIDDSGGYRFDLEGQLNQRLSSLFNQQTWSDDEKAQWIFEHYKEYKYDVFPSVPEDFELTESVQCIFVALCQAEAEKRHKQGLDLSIWKEKYAFERLLEPQIEQAKNNNDLPAQCHLMAMSAYDERDHLKIAQLCLDHNELLDAEYWLKKAYNAVKKEANKISCQKFEVELRLALKEYQQAWQLAWQLFSQTPSFSGYKALITLEQKTGVIDDKCKEKAEHIFTQCYAENSYGNIVREADALLSFYLYHQQVAQARLWVKSHKAEPSKLIKLADLIVGEHPQEAIDLYARVVLPTISQSNNQAYQQATDLLLSLENKLQGEDAEALQVMINQVIKLHKAKRNMMKLLKTHFPACF</sequence>
<protein>
    <submittedName>
        <fullName evidence="1">Uncharacterized protein</fullName>
    </submittedName>
</protein>
<keyword evidence="2" id="KW-1185">Reference proteome</keyword>
<dbReference type="STRING" id="1513271.XM47_02115"/>
<organism evidence="1 2">
    <name type="scientific">Catenovulum maritimum</name>
    <dbReference type="NCBI Taxonomy" id="1513271"/>
    <lineage>
        <taxon>Bacteria</taxon>
        <taxon>Pseudomonadati</taxon>
        <taxon>Pseudomonadota</taxon>
        <taxon>Gammaproteobacteria</taxon>
        <taxon>Alteromonadales</taxon>
        <taxon>Alteromonadaceae</taxon>
        <taxon>Catenovulum</taxon>
    </lineage>
</organism>
<dbReference type="Proteomes" id="UP000037600">
    <property type="component" value="Unassembled WGS sequence"/>
</dbReference>
<dbReference type="RefSeq" id="WP_048688875.1">
    <property type="nucleotide sequence ID" value="NZ_KQ130482.1"/>
</dbReference>